<protein>
    <recommendedName>
        <fullName evidence="5">RxLR effector protein</fullName>
    </recommendedName>
</protein>
<dbReference type="OrthoDB" id="119021at2759"/>
<evidence type="ECO:0000256" key="3">
    <source>
        <dbReference type="ARBA" id="ARBA00022525"/>
    </source>
</evidence>
<reference evidence="6 7" key="1">
    <citation type="submission" date="2013-11" db="EMBL/GenBank/DDBJ databases">
        <title>The Genome Sequence of Phytophthora parasitica P1976.</title>
        <authorList>
            <consortium name="The Broad Institute Genomics Platform"/>
            <person name="Russ C."/>
            <person name="Tyler B."/>
            <person name="Panabieres F."/>
            <person name="Shan W."/>
            <person name="Tripathy S."/>
            <person name="Grunwald N."/>
            <person name="Machado M."/>
            <person name="Johnson C.S."/>
            <person name="Walker B."/>
            <person name="Young S."/>
            <person name="Zeng Q."/>
            <person name="Gargeya S."/>
            <person name="Fitzgerald M."/>
            <person name="Haas B."/>
            <person name="Abouelleil A."/>
            <person name="Allen A.W."/>
            <person name="Alvarado L."/>
            <person name="Arachchi H.M."/>
            <person name="Berlin A.M."/>
            <person name="Chapman S.B."/>
            <person name="Gainer-Dewar J."/>
            <person name="Goldberg J."/>
            <person name="Griggs A."/>
            <person name="Gujja S."/>
            <person name="Hansen M."/>
            <person name="Howarth C."/>
            <person name="Imamovic A."/>
            <person name="Ireland A."/>
            <person name="Larimer J."/>
            <person name="McCowan C."/>
            <person name="Murphy C."/>
            <person name="Pearson M."/>
            <person name="Poon T.W."/>
            <person name="Priest M."/>
            <person name="Roberts A."/>
            <person name="Saif S."/>
            <person name="Shea T."/>
            <person name="Sisk P."/>
            <person name="Sykes S."/>
            <person name="Wortman J."/>
            <person name="Nusbaum C."/>
            <person name="Birren B."/>
        </authorList>
    </citation>
    <scope>NUCLEOTIDE SEQUENCE [LARGE SCALE GENOMIC DNA]</scope>
    <source>
        <strain evidence="6 7">P1976</strain>
    </source>
</reference>
<evidence type="ECO:0000256" key="2">
    <source>
        <dbReference type="ARBA" id="ARBA00010400"/>
    </source>
</evidence>
<keyword evidence="4 5" id="KW-0732">Signal</keyword>
<evidence type="ECO:0000313" key="6">
    <source>
        <dbReference type="EMBL" id="ETO81871.1"/>
    </source>
</evidence>
<evidence type="ECO:0000256" key="1">
    <source>
        <dbReference type="ARBA" id="ARBA00004613"/>
    </source>
</evidence>
<feature type="chain" id="PRO_5028514457" description="RxLR effector protein" evidence="5">
    <location>
        <begin position="24"/>
        <end position="140"/>
    </location>
</feature>
<accession>A0A081ASL0</accession>
<name>A0A081ASL0_PHYNI</name>
<feature type="signal peptide" evidence="5">
    <location>
        <begin position="1"/>
        <end position="23"/>
    </location>
</feature>
<organism evidence="6 7">
    <name type="scientific">Phytophthora nicotianae P1976</name>
    <dbReference type="NCBI Taxonomy" id="1317066"/>
    <lineage>
        <taxon>Eukaryota</taxon>
        <taxon>Sar</taxon>
        <taxon>Stramenopiles</taxon>
        <taxon>Oomycota</taxon>
        <taxon>Peronosporomycetes</taxon>
        <taxon>Peronosporales</taxon>
        <taxon>Peronosporaceae</taxon>
        <taxon>Phytophthora</taxon>
    </lineage>
</organism>
<dbReference type="GO" id="GO:0005576">
    <property type="term" value="C:extracellular region"/>
    <property type="evidence" value="ECO:0007669"/>
    <property type="project" value="UniProtKB-SubCell"/>
</dbReference>
<sequence length="140" mass="15711">MRTTYVILVAAASILASTSDASAVKVPNQNQLPKEHPIDVAQVTEDKTSRFLRRREISDENEERSSLGKLATKLDDMATLSALRAVKDKDLISAWQHLQQITSSWKNREAILEFIQLDQANRKKVLKLIVENAAKTKGIQ</sequence>
<gene>
    <name evidence="6" type="ORF">F444_03885</name>
</gene>
<comment type="similarity">
    <text evidence="2 5">Belongs to the RxLR effector family.</text>
</comment>
<dbReference type="EMBL" id="ANJA01000786">
    <property type="protein sequence ID" value="ETO81871.1"/>
    <property type="molecule type" value="Genomic_DNA"/>
</dbReference>
<dbReference type="AlphaFoldDB" id="A0A081ASL0"/>
<proteinExistence type="inferred from homology"/>
<dbReference type="InterPro" id="IPR031825">
    <property type="entry name" value="RXLR"/>
</dbReference>
<evidence type="ECO:0000256" key="5">
    <source>
        <dbReference type="RuleBase" id="RU367124"/>
    </source>
</evidence>
<evidence type="ECO:0000313" key="7">
    <source>
        <dbReference type="Proteomes" id="UP000028582"/>
    </source>
</evidence>
<comment type="function">
    <text evidence="5">Effector that suppresses plant defense responses during pathogen infection.</text>
</comment>
<evidence type="ECO:0000256" key="4">
    <source>
        <dbReference type="ARBA" id="ARBA00022729"/>
    </source>
</evidence>
<dbReference type="Proteomes" id="UP000028582">
    <property type="component" value="Unassembled WGS sequence"/>
</dbReference>
<comment type="caution">
    <text evidence="6">The sequence shown here is derived from an EMBL/GenBank/DDBJ whole genome shotgun (WGS) entry which is preliminary data.</text>
</comment>
<comment type="subcellular location">
    <subcellularLocation>
        <location evidence="1 5">Secreted</location>
    </subcellularLocation>
</comment>
<keyword evidence="3 5" id="KW-0964">Secreted</keyword>
<comment type="domain">
    <text evidence="5">The RxLR-dEER motif acts to carry the protein into the host cell cytoplasm through binding to cell surface phosphatidylinositol-3-phosphate.</text>
</comment>
<dbReference type="Pfam" id="PF16810">
    <property type="entry name" value="RXLR"/>
    <property type="match status" value="1"/>
</dbReference>